<proteinExistence type="predicted"/>
<dbReference type="Pfam" id="PF04338">
    <property type="entry name" value="DUF481"/>
    <property type="match status" value="1"/>
</dbReference>
<accession>A0ABU9GMK4</accession>
<feature type="signal peptide" evidence="1">
    <location>
        <begin position="1"/>
        <end position="18"/>
    </location>
</feature>
<keyword evidence="1" id="KW-0732">Signal</keyword>
<evidence type="ECO:0000256" key="1">
    <source>
        <dbReference type="SAM" id="SignalP"/>
    </source>
</evidence>
<gene>
    <name evidence="2" type="ORF">V6256_02950</name>
</gene>
<dbReference type="RefSeq" id="WP_341596563.1">
    <property type="nucleotide sequence ID" value="NZ_JBAKAZ010000006.1"/>
</dbReference>
<dbReference type="Proteomes" id="UP001369082">
    <property type="component" value="Unassembled WGS sequence"/>
</dbReference>
<evidence type="ECO:0000313" key="3">
    <source>
        <dbReference type="Proteomes" id="UP001369082"/>
    </source>
</evidence>
<sequence>MKKLLVSVAIASTLPLHAYAKSDFVEGDATFGGEAELGATLTTGNTETSSIKGRLALKHELGNWENSYTFAGLYQRATEDDVDSVTAKRYAADLQGNYQLDDLSYLFVTTNYEVDEFSGYDFSSTSAAGYGHRFIDNETMSLNAEIGPGYIYQEYDDENKALLNETHESSAVAHMVVDFQSLVGESAKFQQKFIADWGSKLDASSETSLSANIVGSLAMKFAVVVSYNSDPLEGIKSTDTETNLTLLYGF</sequence>
<reference evidence="2 3" key="1">
    <citation type="submission" date="2024-02" db="EMBL/GenBank/DDBJ databases">
        <title>Bacteria isolated from the canopy kelp, Nereocystis luetkeana.</title>
        <authorList>
            <person name="Pfister C.A."/>
            <person name="Younker I.T."/>
            <person name="Light S.H."/>
        </authorList>
    </citation>
    <scope>NUCLEOTIDE SEQUENCE [LARGE SCALE GENOMIC DNA]</scope>
    <source>
        <strain evidence="2 3">TI.1.05</strain>
    </source>
</reference>
<dbReference type="InterPro" id="IPR007433">
    <property type="entry name" value="DUF481"/>
</dbReference>
<name>A0ABU9GMK4_9GAMM</name>
<comment type="caution">
    <text evidence="2">The sequence shown here is derived from an EMBL/GenBank/DDBJ whole genome shotgun (WGS) entry which is preliminary data.</text>
</comment>
<organism evidence="2 3">
    <name type="scientific">Psychromonas aquatilis</name>
    <dbReference type="NCBI Taxonomy" id="2005072"/>
    <lineage>
        <taxon>Bacteria</taxon>
        <taxon>Pseudomonadati</taxon>
        <taxon>Pseudomonadota</taxon>
        <taxon>Gammaproteobacteria</taxon>
        <taxon>Alteromonadales</taxon>
        <taxon>Psychromonadaceae</taxon>
        <taxon>Psychromonas</taxon>
    </lineage>
</organism>
<dbReference type="EMBL" id="JBAKAZ010000006">
    <property type="protein sequence ID" value="MEL0628555.1"/>
    <property type="molecule type" value="Genomic_DNA"/>
</dbReference>
<evidence type="ECO:0000313" key="2">
    <source>
        <dbReference type="EMBL" id="MEL0628555.1"/>
    </source>
</evidence>
<feature type="chain" id="PRO_5045609852" evidence="1">
    <location>
        <begin position="19"/>
        <end position="250"/>
    </location>
</feature>
<keyword evidence="3" id="KW-1185">Reference proteome</keyword>
<protein>
    <submittedName>
        <fullName evidence="2">DUF481 domain-containing protein</fullName>
    </submittedName>
</protein>